<protein>
    <submittedName>
        <fullName evidence="1">Uncharacterized protein</fullName>
    </submittedName>
</protein>
<name>A0ACC1S8I5_9HYPO</name>
<organism evidence="1 2">
    <name type="scientific">Fusarium decemcellulare</name>
    <dbReference type="NCBI Taxonomy" id="57161"/>
    <lineage>
        <taxon>Eukaryota</taxon>
        <taxon>Fungi</taxon>
        <taxon>Dikarya</taxon>
        <taxon>Ascomycota</taxon>
        <taxon>Pezizomycotina</taxon>
        <taxon>Sordariomycetes</taxon>
        <taxon>Hypocreomycetidae</taxon>
        <taxon>Hypocreales</taxon>
        <taxon>Nectriaceae</taxon>
        <taxon>Fusarium</taxon>
        <taxon>Fusarium decemcellulare species complex</taxon>
    </lineage>
</organism>
<sequence length="139" mass="14496">MATTGGCSCGNVTWSFEGEHIVSAICHCNRCKRNNGSLCSINLIVPAAGFKETTGKAKSYTSKGPSGNNGSSFFCENCGSPLYIKSDLGPGLVIIKAGSLDDVSLLEGKFKPSAEIFCETKLNFLPAVEGLTSFPGAMS</sequence>
<dbReference type="Proteomes" id="UP001148629">
    <property type="component" value="Unassembled WGS sequence"/>
</dbReference>
<accession>A0ACC1S8I5</accession>
<proteinExistence type="predicted"/>
<gene>
    <name evidence="1" type="ORF">NM208_g7728</name>
</gene>
<keyword evidence="2" id="KW-1185">Reference proteome</keyword>
<reference evidence="1" key="1">
    <citation type="submission" date="2022-08" db="EMBL/GenBank/DDBJ databases">
        <title>Genome Sequence of Fusarium decemcellulare.</title>
        <authorList>
            <person name="Buettner E."/>
        </authorList>
    </citation>
    <scope>NUCLEOTIDE SEQUENCE</scope>
    <source>
        <strain evidence="1">Babe19</strain>
    </source>
</reference>
<evidence type="ECO:0000313" key="1">
    <source>
        <dbReference type="EMBL" id="KAJ3534005.1"/>
    </source>
</evidence>
<comment type="caution">
    <text evidence="1">The sequence shown here is derived from an EMBL/GenBank/DDBJ whole genome shotgun (WGS) entry which is preliminary data.</text>
</comment>
<dbReference type="EMBL" id="JANRMS010000818">
    <property type="protein sequence ID" value="KAJ3534005.1"/>
    <property type="molecule type" value="Genomic_DNA"/>
</dbReference>
<evidence type="ECO:0000313" key="2">
    <source>
        <dbReference type="Proteomes" id="UP001148629"/>
    </source>
</evidence>